<gene>
    <name evidence="5" type="primary">RDH8</name>
    <name evidence="5" type="ORF">AWC38_SpisGene17088</name>
</gene>
<dbReference type="GO" id="GO:0016491">
    <property type="term" value="F:oxidoreductase activity"/>
    <property type="evidence" value="ECO:0007669"/>
    <property type="project" value="UniProtKB-KW"/>
</dbReference>
<feature type="region of interest" description="Disordered" evidence="4">
    <location>
        <begin position="1"/>
        <end position="29"/>
    </location>
</feature>
<keyword evidence="6" id="KW-1185">Reference proteome</keyword>
<dbReference type="Proteomes" id="UP000225706">
    <property type="component" value="Unassembled WGS sequence"/>
</dbReference>
<feature type="compositionally biased region" description="Polar residues" evidence="4">
    <location>
        <begin position="1"/>
        <end position="16"/>
    </location>
</feature>
<comment type="caution">
    <text evidence="5">The sequence shown here is derived from an EMBL/GenBank/DDBJ whole genome shotgun (WGS) entry which is preliminary data.</text>
</comment>
<dbReference type="Gene3D" id="3.40.50.720">
    <property type="entry name" value="NAD(P)-binding Rossmann-like Domain"/>
    <property type="match status" value="1"/>
</dbReference>
<evidence type="ECO:0000256" key="4">
    <source>
        <dbReference type="SAM" id="MobiDB-lite"/>
    </source>
</evidence>
<dbReference type="SUPFAM" id="SSF51735">
    <property type="entry name" value="NAD(P)-binding Rossmann-fold domains"/>
    <property type="match status" value="1"/>
</dbReference>
<evidence type="ECO:0000256" key="3">
    <source>
        <dbReference type="RuleBase" id="RU000363"/>
    </source>
</evidence>
<dbReference type="PROSITE" id="PS00061">
    <property type="entry name" value="ADH_SHORT"/>
    <property type="match status" value="1"/>
</dbReference>
<reference evidence="6" key="1">
    <citation type="journal article" date="2017" name="bioRxiv">
        <title>Comparative analysis of the genomes of Stylophora pistillata and Acropora digitifera provides evidence for extensive differences between species of corals.</title>
        <authorList>
            <person name="Voolstra C.R."/>
            <person name="Li Y."/>
            <person name="Liew Y.J."/>
            <person name="Baumgarten S."/>
            <person name="Zoccola D."/>
            <person name="Flot J.-F."/>
            <person name="Tambutte S."/>
            <person name="Allemand D."/>
            <person name="Aranda M."/>
        </authorList>
    </citation>
    <scope>NUCLEOTIDE SEQUENCE [LARGE SCALE GENOMIC DNA]</scope>
</reference>
<name>A0A2B4RP18_STYPI</name>
<dbReference type="GO" id="GO:0005829">
    <property type="term" value="C:cytosol"/>
    <property type="evidence" value="ECO:0007669"/>
    <property type="project" value="TreeGrafter"/>
</dbReference>
<evidence type="ECO:0000313" key="5">
    <source>
        <dbReference type="EMBL" id="PFX18553.1"/>
    </source>
</evidence>
<dbReference type="STRING" id="50429.A0A2B4RP18"/>
<sequence length="322" mass="34981">MGSTGSRRSTTVAATDSQQQQQSQVEELEEDGSPRIVFITGCSTGIGLATAVVLASDADKGFKVYATMRNLGKKAALEEAAKETLGQSLFIKELDVCSEEAVNSLVKEIESTEGRIDVLVNNAGQGLVSVFECIPIDKAQNLFDTNFFGVMRVLKAVLPGMKARKKGRIINVSSIIGVNGHPFSEIYSASKFALEGLTESLAPTLRKFNIRCSLVEPGPVTTSFNNNAKSLREGIDSSTADDKTQALLQEALKEMYRTVTSHSQTAEEVAHIIKNVILSCKPHLRYQTNSEYGPGEVQAKFSDATGDKAIDLMEKRFYPETK</sequence>
<comment type="similarity">
    <text evidence="1 3">Belongs to the short-chain dehydrogenases/reductases (SDR) family.</text>
</comment>
<evidence type="ECO:0000256" key="1">
    <source>
        <dbReference type="ARBA" id="ARBA00006484"/>
    </source>
</evidence>
<proteinExistence type="inferred from homology"/>
<keyword evidence="2" id="KW-0560">Oxidoreductase</keyword>
<evidence type="ECO:0000313" key="6">
    <source>
        <dbReference type="Proteomes" id="UP000225706"/>
    </source>
</evidence>
<organism evidence="5 6">
    <name type="scientific">Stylophora pistillata</name>
    <name type="common">Smooth cauliflower coral</name>
    <dbReference type="NCBI Taxonomy" id="50429"/>
    <lineage>
        <taxon>Eukaryota</taxon>
        <taxon>Metazoa</taxon>
        <taxon>Cnidaria</taxon>
        <taxon>Anthozoa</taxon>
        <taxon>Hexacorallia</taxon>
        <taxon>Scleractinia</taxon>
        <taxon>Astrocoeniina</taxon>
        <taxon>Pocilloporidae</taxon>
        <taxon>Stylophora</taxon>
    </lineage>
</organism>
<dbReference type="PANTHER" id="PTHR43391">
    <property type="entry name" value="RETINOL DEHYDROGENASE-RELATED"/>
    <property type="match status" value="1"/>
</dbReference>
<dbReference type="PRINTS" id="PR00080">
    <property type="entry name" value="SDRFAMILY"/>
</dbReference>
<dbReference type="OrthoDB" id="47007at2759"/>
<dbReference type="PRINTS" id="PR00081">
    <property type="entry name" value="GDHRDH"/>
</dbReference>
<dbReference type="AlphaFoldDB" id="A0A2B4RP18"/>
<evidence type="ECO:0000256" key="2">
    <source>
        <dbReference type="ARBA" id="ARBA00023002"/>
    </source>
</evidence>
<dbReference type="PANTHER" id="PTHR43391:SF86">
    <property type="entry name" value="SHORT-CHAIN DEHYDROGENASE_REDUCTASE FAMILY PROTEIN"/>
    <property type="match status" value="1"/>
</dbReference>
<dbReference type="InterPro" id="IPR020904">
    <property type="entry name" value="Sc_DH/Rdtase_CS"/>
</dbReference>
<protein>
    <submittedName>
        <fullName evidence="5">Retinol dehydrogenase 8</fullName>
    </submittedName>
</protein>
<dbReference type="InterPro" id="IPR002347">
    <property type="entry name" value="SDR_fam"/>
</dbReference>
<dbReference type="EMBL" id="LSMT01000405">
    <property type="protein sequence ID" value="PFX18553.1"/>
    <property type="molecule type" value="Genomic_DNA"/>
</dbReference>
<dbReference type="Pfam" id="PF00106">
    <property type="entry name" value="adh_short"/>
    <property type="match status" value="1"/>
</dbReference>
<dbReference type="InterPro" id="IPR036291">
    <property type="entry name" value="NAD(P)-bd_dom_sf"/>
</dbReference>
<accession>A0A2B4RP18</accession>